<evidence type="ECO:0008006" key="4">
    <source>
        <dbReference type="Google" id="ProtNLM"/>
    </source>
</evidence>
<keyword evidence="1" id="KW-0812">Transmembrane</keyword>
<keyword evidence="1" id="KW-0472">Membrane</keyword>
<accession>A0ABR2K0N3</accession>
<protein>
    <recommendedName>
        <fullName evidence="4">Mediator of RNA polymerase II transcription subunit 14</fullName>
    </recommendedName>
</protein>
<keyword evidence="1" id="KW-1133">Transmembrane helix</keyword>
<evidence type="ECO:0000256" key="1">
    <source>
        <dbReference type="SAM" id="Phobius"/>
    </source>
</evidence>
<name>A0ABR2K0N3_9EUKA</name>
<proteinExistence type="predicted"/>
<dbReference type="Proteomes" id="UP001470230">
    <property type="component" value="Unassembled WGS sequence"/>
</dbReference>
<sequence length="1001" mass="118665">MANYTQNINHNEIGKVFMISQFEDVKVSYLLHKILHQSEQNLRNLTKFPSFYQKSKLSKTLLLSLVRFARFLVVYRWSKLHISETKTELSFFCWEKYVFKLLHQFKHFHSHINQNQQQTFFNSAFSLFEQNNEETNFKINKIINNQKNQFQVMCAFLGHYKKIKHIRSIHVIRPFVIINAQPYYHLMLKIKIRSKICHIHRLKLQLDKNFHFSLESIKKIIARLEPFDLERPNELDRIDSFLFSFYVINFFGSVVRQLSKYAEDFKCTISRDASNSIIIAFPNSYQPFNLFILKANLISNQIELYSKATLFTPPKDLRTINEVHEKLSVDKFTPTSIYCRIIDISEKFSASGLLSRLRDVVFYTNVQRFWHFLKSAMRSTEFSRFRLFLKCDSESVLDISIYFLNTKCPLLTIVFHPISGLPIFVPISNYFKFDQQPMFLDARKIFTSVFTQHVQYMDFCQFFKPHILSLIRSFELKETINIRFNFSFSNHYFYEKVNEISYPKFQLKSYDNPENLNPRTLLIKQLTRSGDFNPLFNDIVTNISITSKLYVVLLELENKLKSKGIFSKRDVNTIYVPSMCCKFKIDVNEYWSITIEKPLIQYIESGKIIIFGNKLCLRFIDIIFNLMKNCYDYGLLVYSLRHCIVFNNDCETHLNPFGIHFRLFFEPCRSDFYKDGHLFHYFTIYSFIYPSIKMKPLYFTPFSNYAQHINNDDDQVAYFSRLIYYQNKIWQVFNSKNWKVIPYFKDNSFSVIYRNELTIIFHRIHDGSHIMASVSIYGLSSILLVPLGHFFKIHESKAPIASVYMTIFEMEKIKAEIEKFDELITAFHLMKIDHLFYNKGKVYGKGTRFYLVQAVLDEQGIRISSPSFPSLIKITSAIYALKISFDSKKKIFMFILGMLLFTSNIIVSMLNVLKELIQPYRIDCLNWEDMAKYLKIDSNELTAELIIIENDQRVSLLFDDPSTHSIRVIKNNNEKRMSAKEFSDIYLHLNPQLSISDQFNI</sequence>
<evidence type="ECO:0000313" key="3">
    <source>
        <dbReference type="Proteomes" id="UP001470230"/>
    </source>
</evidence>
<dbReference type="EMBL" id="JAPFFF010000008">
    <property type="protein sequence ID" value="KAK8884027.1"/>
    <property type="molecule type" value="Genomic_DNA"/>
</dbReference>
<feature type="transmembrane region" description="Helical" evidence="1">
    <location>
        <begin position="891"/>
        <end position="913"/>
    </location>
</feature>
<evidence type="ECO:0000313" key="2">
    <source>
        <dbReference type="EMBL" id="KAK8884027.1"/>
    </source>
</evidence>
<keyword evidence="3" id="KW-1185">Reference proteome</keyword>
<reference evidence="2 3" key="1">
    <citation type="submission" date="2024-04" db="EMBL/GenBank/DDBJ databases">
        <title>Tritrichomonas musculus Genome.</title>
        <authorList>
            <person name="Alves-Ferreira E."/>
            <person name="Grigg M."/>
            <person name="Lorenzi H."/>
            <person name="Galac M."/>
        </authorList>
    </citation>
    <scope>NUCLEOTIDE SEQUENCE [LARGE SCALE GENOMIC DNA]</scope>
    <source>
        <strain evidence="2 3">EAF2021</strain>
    </source>
</reference>
<gene>
    <name evidence="2" type="ORF">M9Y10_043130</name>
</gene>
<organism evidence="2 3">
    <name type="scientific">Tritrichomonas musculus</name>
    <dbReference type="NCBI Taxonomy" id="1915356"/>
    <lineage>
        <taxon>Eukaryota</taxon>
        <taxon>Metamonada</taxon>
        <taxon>Parabasalia</taxon>
        <taxon>Tritrichomonadida</taxon>
        <taxon>Tritrichomonadidae</taxon>
        <taxon>Tritrichomonas</taxon>
    </lineage>
</organism>
<comment type="caution">
    <text evidence="2">The sequence shown here is derived from an EMBL/GenBank/DDBJ whole genome shotgun (WGS) entry which is preliminary data.</text>
</comment>